<feature type="non-terminal residue" evidence="4">
    <location>
        <position position="527"/>
    </location>
</feature>
<dbReference type="GO" id="GO:0008422">
    <property type="term" value="F:beta-glucosidase activity"/>
    <property type="evidence" value="ECO:0000318"/>
    <property type="project" value="GO_Central"/>
</dbReference>
<protein>
    <recommendedName>
        <fullName evidence="5">Beta-glucosidase</fullName>
    </recommendedName>
</protein>
<evidence type="ECO:0000256" key="1">
    <source>
        <dbReference type="ARBA" id="ARBA00010838"/>
    </source>
</evidence>
<comment type="similarity">
    <text evidence="1 3">Belongs to the glycosyl hydrolase 1 family.</text>
</comment>
<dbReference type="InterPro" id="IPR017853">
    <property type="entry name" value="GH"/>
</dbReference>
<evidence type="ECO:0000256" key="2">
    <source>
        <dbReference type="ARBA" id="ARBA00022801"/>
    </source>
</evidence>
<keyword evidence="2" id="KW-0378">Hydrolase</keyword>
<dbReference type="OMA" id="TIFHFDS"/>
<reference evidence="4" key="1">
    <citation type="submission" date="2013-07" db="EMBL/GenBank/DDBJ databases">
        <title>The genome of Eucalyptus grandis.</title>
        <authorList>
            <person name="Schmutz J."/>
            <person name="Hayes R."/>
            <person name="Myburg A."/>
            <person name="Tuskan G."/>
            <person name="Grattapaglia D."/>
            <person name="Rokhsar D.S."/>
        </authorList>
    </citation>
    <scope>NUCLEOTIDE SEQUENCE</scope>
    <source>
        <tissue evidence="4">Leaf extractions</tissue>
    </source>
</reference>
<dbReference type="PRINTS" id="PR00131">
    <property type="entry name" value="GLHYDRLASE1"/>
</dbReference>
<evidence type="ECO:0008006" key="5">
    <source>
        <dbReference type="Google" id="ProtNLM"/>
    </source>
</evidence>
<dbReference type="InterPro" id="IPR001360">
    <property type="entry name" value="Glyco_hydro_1"/>
</dbReference>
<dbReference type="Gramene" id="KCW83187">
    <property type="protein sequence ID" value="KCW83187"/>
    <property type="gene ID" value="EUGRSUZ_B00136"/>
</dbReference>
<dbReference type="AlphaFoldDB" id="A0A059CXT9"/>
<gene>
    <name evidence="4" type="ORF">EUGRSUZ_B00136</name>
</gene>
<dbReference type="eggNOG" id="KOG0626">
    <property type="taxonomic scope" value="Eukaryota"/>
</dbReference>
<dbReference type="FunFam" id="3.20.20.80:FF:000022">
    <property type="entry name" value="Beta-glucosidase 11"/>
    <property type="match status" value="1"/>
</dbReference>
<name>A0A059CXT9_EUCGR</name>
<accession>A0A059CXT9</accession>
<dbReference type="PANTHER" id="PTHR10353">
    <property type="entry name" value="GLYCOSYL HYDROLASE"/>
    <property type="match status" value="1"/>
</dbReference>
<sequence length="527" mass="59650">MEVNNPIYLEVLCRRSAGAAPNNNYSHESFAVGNFNGSESELDVKRSDFPADFLFGAATSALQVEGSARKYGKGLSVWDTHAVKIQEKIADKSTPETAIDSYRRYKEDVKLLKELGVDAYRFSISWTRILPSGSLSGGVNQEGIDHYNNLIDELIRNGIEPLVTIFHFDPPQVLQDKYGGPLSQKFVDDFRDYAEICFKTYGDRVKKWITLNEPLMIAQLGYDYGIGPPGRCSLPAFECPAGNSSTEPYVVSHNLILAHAAAARLYKEKFQHNQGGEVGIALVAEYFEPHSESAEDKEAAKRALDFNIGWFMEPLVYGSYPASMRSIVKERLPTFTNADKELVKGSFDFIGFNYYTSRYAKTVTVDPNAPPTSFSLDWHLDLRADKDGVPIGEKAEGSDFIFIYPMGIQKFLEHVNEKYKSPKIYITENGVSEAKVNDRPIQEALKDKHRIKFVLQHLHQIKQAMKKGVKVNGYFYWSLFDSFEFGAGYTTRFGLYYIDYKNNFRRIPKLSAKWLPVFLKGKEETAD</sequence>
<dbReference type="Pfam" id="PF00232">
    <property type="entry name" value="Glyco_hydro_1"/>
    <property type="match status" value="1"/>
</dbReference>
<dbReference type="PANTHER" id="PTHR10353:SF154">
    <property type="entry name" value="BETA-GLUCOSIDASE 9-RELATED"/>
    <property type="match status" value="1"/>
</dbReference>
<dbReference type="STRING" id="71139.A0A059CXT9"/>
<evidence type="ECO:0000256" key="3">
    <source>
        <dbReference type="RuleBase" id="RU003690"/>
    </source>
</evidence>
<dbReference type="SUPFAM" id="SSF51445">
    <property type="entry name" value="(Trans)glycosidases"/>
    <property type="match status" value="1"/>
</dbReference>
<proteinExistence type="inferred from homology"/>
<dbReference type="EMBL" id="KK198754">
    <property type="protein sequence ID" value="KCW83187.1"/>
    <property type="molecule type" value="Genomic_DNA"/>
</dbReference>
<organism evidence="4">
    <name type="scientific">Eucalyptus grandis</name>
    <name type="common">Flooded gum</name>
    <dbReference type="NCBI Taxonomy" id="71139"/>
    <lineage>
        <taxon>Eukaryota</taxon>
        <taxon>Viridiplantae</taxon>
        <taxon>Streptophyta</taxon>
        <taxon>Embryophyta</taxon>
        <taxon>Tracheophyta</taxon>
        <taxon>Spermatophyta</taxon>
        <taxon>Magnoliopsida</taxon>
        <taxon>eudicotyledons</taxon>
        <taxon>Gunneridae</taxon>
        <taxon>Pentapetalae</taxon>
        <taxon>rosids</taxon>
        <taxon>malvids</taxon>
        <taxon>Myrtales</taxon>
        <taxon>Myrtaceae</taxon>
        <taxon>Myrtoideae</taxon>
        <taxon>Eucalypteae</taxon>
        <taxon>Eucalyptus</taxon>
    </lineage>
</organism>
<evidence type="ECO:0000313" key="4">
    <source>
        <dbReference type="EMBL" id="KCW83187.1"/>
    </source>
</evidence>
<dbReference type="Gene3D" id="3.20.20.80">
    <property type="entry name" value="Glycosidases"/>
    <property type="match status" value="1"/>
</dbReference>
<dbReference type="InParanoid" id="A0A059CXT9"/>
<dbReference type="GO" id="GO:0005975">
    <property type="term" value="P:carbohydrate metabolic process"/>
    <property type="evidence" value="ECO:0007669"/>
    <property type="project" value="InterPro"/>
</dbReference>